<evidence type="ECO:0000256" key="1">
    <source>
        <dbReference type="SAM" id="MobiDB-lite"/>
    </source>
</evidence>
<evidence type="ECO:0000313" key="3">
    <source>
        <dbReference type="EMBL" id="MBM6876899.1"/>
    </source>
</evidence>
<gene>
    <name evidence="3" type="ORF">H9X83_01830</name>
</gene>
<feature type="compositionally biased region" description="Basic residues" evidence="1">
    <location>
        <begin position="243"/>
        <end position="252"/>
    </location>
</feature>
<dbReference type="EMBL" id="JACSNV010000002">
    <property type="protein sequence ID" value="MBM6876899.1"/>
    <property type="molecule type" value="Genomic_DNA"/>
</dbReference>
<evidence type="ECO:0000313" key="4">
    <source>
        <dbReference type="Proteomes" id="UP000729290"/>
    </source>
</evidence>
<feature type="region of interest" description="Disordered" evidence="1">
    <location>
        <begin position="215"/>
        <end position="252"/>
    </location>
</feature>
<accession>A0ABS2G619</accession>
<proteinExistence type="predicted"/>
<reference evidence="3 4" key="1">
    <citation type="journal article" date="2021" name="Sci. Rep.">
        <title>The distribution of antibiotic resistance genes in chicken gut microbiota commensals.</title>
        <authorList>
            <person name="Juricova H."/>
            <person name="Matiasovicova J."/>
            <person name="Kubasova T."/>
            <person name="Cejkova D."/>
            <person name="Rychlik I."/>
        </authorList>
    </citation>
    <scope>NUCLEOTIDE SEQUENCE [LARGE SCALE GENOMIC DNA]</scope>
    <source>
        <strain evidence="3 4">An431b</strain>
    </source>
</reference>
<keyword evidence="4" id="KW-1185">Reference proteome</keyword>
<organism evidence="3 4">
    <name type="scientific">Anaerotignum lactatifermentans</name>
    <dbReference type="NCBI Taxonomy" id="160404"/>
    <lineage>
        <taxon>Bacteria</taxon>
        <taxon>Bacillati</taxon>
        <taxon>Bacillota</taxon>
        <taxon>Clostridia</taxon>
        <taxon>Lachnospirales</taxon>
        <taxon>Anaerotignaceae</taxon>
        <taxon>Anaerotignum</taxon>
    </lineage>
</organism>
<comment type="caution">
    <text evidence="3">The sequence shown here is derived from an EMBL/GenBank/DDBJ whole genome shotgun (WGS) entry which is preliminary data.</text>
</comment>
<feature type="domain" description="DUF3849" evidence="2">
    <location>
        <begin position="10"/>
        <end position="131"/>
    </location>
</feature>
<dbReference type="Proteomes" id="UP000729290">
    <property type="component" value="Unassembled WGS sequence"/>
</dbReference>
<protein>
    <submittedName>
        <fullName evidence="3">DUF3849 domain-containing protein</fullName>
    </submittedName>
</protein>
<sequence>MKTNDVNTVIYPHSASYAKEHGELEQYRASNNANVWCKEAIEAAVREHFDGMYLSRDAAKDVIEIYGIDRVMFVLANTVQLQDWDGRYSPRNKAWAKTIPNDNSDTVRYGYAVNSHPAVLDGFIDLVRMEQMRQPLTAADIQAEAERILRELRAPDVPNSPHGTHYMARISPEFLNRAGSKDHDRLMNLLPFRSLTFTGMKGLPGTYATILASEDRTKELRQPRSSVRKHLKQEPKQATPKTLAHKKKEPER</sequence>
<dbReference type="Pfam" id="PF12960">
    <property type="entry name" value="DUF3849"/>
    <property type="match status" value="1"/>
</dbReference>
<name>A0ABS2G619_9FIRM</name>
<evidence type="ECO:0000259" key="2">
    <source>
        <dbReference type="Pfam" id="PF12960"/>
    </source>
</evidence>
<dbReference type="InterPro" id="IPR024383">
    <property type="entry name" value="DUF3849"/>
</dbReference>